<protein>
    <submittedName>
        <fullName evidence="2">Related to methyltransferase</fullName>
    </submittedName>
</protein>
<name>A0A1L7XDI2_9HELO</name>
<sequence>MSSSNTKIPIHGLLNSNTDLMNPYPPSPHDSAISVNTIPAKVEPAHPPFPPAFAEPQSQPEPSTSKTSKRNSTSPKSSPPRASTVPPSDFSTQTESSSALEQAQEGIEIDDAAPSSPYPPTDDGYETDSLASASTSLASSVRNYAFENGRRYHKFREGSYNFPNDDSEQDREDMKHAMMVNLLGGKLHFAPIDEGKGGMNGKEVLDMGTGTGIWAIEMGDLYPGANILGVDLSPIQPEWVPPNVKFMVDDVESPWLKPRDYFDYVHARHTVMAIRNWPLLMSRVLDHLKPGGWFELQEIHHYPQCHDSSMPPDYAVAQYWGLIIEALGNLGVNFNATLLLENTMRAAGFINVSTRVFHVPIGTWPKNKVLKMVGLYWRTILIDGLQPIALGPLTRGLKWTKEQVDVWLVEVRKSYMEGAVHSHMPCYVICGQKPEGPRTEG</sequence>
<dbReference type="InterPro" id="IPR029063">
    <property type="entry name" value="SAM-dependent_MTases_sf"/>
</dbReference>
<dbReference type="Pfam" id="PF13489">
    <property type="entry name" value="Methyltransf_23"/>
    <property type="match status" value="1"/>
</dbReference>
<feature type="compositionally biased region" description="Low complexity" evidence="1">
    <location>
        <begin position="54"/>
        <end position="81"/>
    </location>
</feature>
<dbReference type="PANTHER" id="PTHR43591:SF10">
    <property type="entry name" value="ABC TRANSMEMBRANE TYPE-1 DOMAIN-CONTAINING PROTEIN-RELATED"/>
    <property type="match status" value="1"/>
</dbReference>
<accession>A0A1L7XDI2</accession>
<organism evidence="2 3">
    <name type="scientific">Phialocephala subalpina</name>
    <dbReference type="NCBI Taxonomy" id="576137"/>
    <lineage>
        <taxon>Eukaryota</taxon>
        <taxon>Fungi</taxon>
        <taxon>Dikarya</taxon>
        <taxon>Ascomycota</taxon>
        <taxon>Pezizomycotina</taxon>
        <taxon>Leotiomycetes</taxon>
        <taxon>Helotiales</taxon>
        <taxon>Mollisiaceae</taxon>
        <taxon>Phialocephala</taxon>
        <taxon>Phialocephala fortinii species complex</taxon>
    </lineage>
</organism>
<keyword evidence="2" id="KW-0489">Methyltransferase</keyword>
<dbReference type="AlphaFoldDB" id="A0A1L7XDI2"/>
<dbReference type="OrthoDB" id="184880at2759"/>
<dbReference type="SUPFAM" id="SSF53335">
    <property type="entry name" value="S-adenosyl-L-methionine-dependent methyltransferases"/>
    <property type="match status" value="1"/>
</dbReference>
<dbReference type="GO" id="GO:0008168">
    <property type="term" value="F:methyltransferase activity"/>
    <property type="evidence" value="ECO:0007669"/>
    <property type="project" value="UniProtKB-KW"/>
</dbReference>
<keyword evidence="2" id="KW-0808">Transferase</keyword>
<evidence type="ECO:0000256" key="1">
    <source>
        <dbReference type="SAM" id="MobiDB-lite"/>
    </source>
</evidence>
<dbReference type="STRING" id="576137.A0A1L7XDI2"/>
<dbReference type="EMBL" id="FJOG01000022">
    <property type="protein sequence ID" value="CZR63073.1"/>
    <property type="molecule type" value="Genomic_DNA"/>
</dbReference>
<proteinExistence type="predicted"/>
<dbReference type="CDD" id="cd02440">
    <property type="entry name" value="AdoMet_MTases"/>
    <property type="match status" value="1"/>
</dbReference>
<dbReference type="PANTHER" id="PTHR43591">
    <property type="entry name" value="METHYLTRANSFERASE"/>
    <property type="match status" value="1"/>
</dbReference>
<gene>
    <name evidence="2" type="ORF">PAC_12970</name>
</gene>
<dbReference type="Gene3D" id="3.40.50.150">
    <property type="entry name" value="Vaccinia Virus protein VP39"/>
    <property type="match status" value="1"/>
</dbReference>
<dbReference type="GO" id="GO:0032259">
    <property type="term" value="P:methylation"/>
    <property type="evidence" value="ECO:0007669"/>
    <property type="project" value="UniProtKB-KW"/>
</dbReference>
<evidence type="ECO:0000313" key="3">
    <source>
        <dbReference type="Proteomes" id="UP000184330"/>
    </source>
</evidence>
<reference evidence="2 3" key="1">
    <citation type="submission" date="2016-03" db="EMBL/GenBank/DDBJ databases">
        <authorList>
            <person name="Ploux O."/>
        </authorList>
    </citation>
    <scope>NUCLEOTIDE SEQUENCE [LARGE SCALE GENOMIC DNA]</scope>
    <source>
        <strain evidence="2 3">UAMH 11012</strain>
    </source>
</reference>
<feature type="region of interest" description="Disordered" evidence="1">
    <location>
        <begin position="1"/>
        <end position="132"/>
    </location>
</feature>
<keyword evidence="3" id="KW-1185">Reference proteome</keyword>
<feature type="compositionally biased region" description="Polar residues" evidence="1">
    <location>
        <begin position="85"/>
        <end position="101"/>
    </location>
</feature>
<dbReference type="Proteomes" id="UP000184330">
    <property type="component" value="Unassembled WGS sequence"/>
</dbReference>
<evidence type="ECO:0000313" key="2">
    <source>
        <dbReference type="EMBL" id="CZR63073.1"/>
    </source>
</evidence>